<dbReference type="SUPFAM" id="SSF56112">
    <property type="entry name" value="Protein kinase-like (PK-like)"/>
    <property type="match status" value="1"/>
</dbReference>
<dbReference type="RefSeq" id="WP_188383750.1">
    <property type="nucleotide sequence ID" value="NZ_BMEY01000004.1"/>
</dbReference>
<comment type="caution">
    <text evidence="2">The sequence shown here is derived from an EMBL/GenBank/DDBJ whole genome shotgun (WGS) entry which is preliminary data.</text>
</comment>
<organism evidence="2 3">
    <name type="scientific">Ornithinibacillus halotolerans</name>
    <dbReference type="NCBI Taxonomy" id="1274357"/>
    <lineage>
        <taxon>Bacteria</taxon>
        <taxon>Bacillati</taxon>
        <taxon>Bacillota</taxon>
        <taxon>Bacilli</taxon>
        <taxon>Bacillales</taxon>
        <taxon>Bacillaceae</taxon>
        <taxon>Ornithinibacillus</taxon>
    </lineage>
</organism>
<reference evidence="2" key="1">
    <citation type="journal article" date="2014" name="Int. J. Syst. Evol. Microbiol.">
        <title>Complete genome sequence of Corynebacterium casei LMG S-19264T (=DSM 44701T), isolated from a smear-ripened cheese.</title>
        <authorList>
            <consortium name="US DOE Joint Genome Institute (JGI-PGF)"/>
            <person name="Walter F."/>
            <person name="Albersmeier A."/>
            <person name="Kalinowski J."/>
            <person name="Ruckert C."/>
        </authorList>
    </citation>
    <scope>NUCLEOTIDE SEQUENCE</scope>
    <source>
        <strain evidence="2">CGMCC 1.12408</strain>
    </source>
</reference>
<evidence type="ECO:0000313" key="2">
    <source>
        <dbReference type="EMBL" id="GGA69291.1"/>
    </source>
</evidence>
<dbReference type="InterPro" id="IPR002575">
    <property type="entry name" value="Aminoglycoside_PTrfase"/>
</dbReference>
<dbReference type="InterPro" id="IPR047175">
    <property type="entry name" value="CotS-like"/>
</dbReference>
<proteinExistence type="predicted"/>
<gene>
    <name evidence="2" type="ORF">GCM10008025_11610</name>
</gene>
<protein>
    <submittedName>
        <fullName evidence="2">Spore coat protein</fullName>
    </submittedName>
</protein>
<reference evidence="2" key="2">
    <citation type="submission" date="2020-09" db="EMBL/GenBank/DDBJ databases">
        <authorList>
            <person name="Sun Q."/>
            <person name="Zhou Y."/>
        </authorList>
    </citation>
    <scope>NUCLEOTIDE SEQUENCE</scope>
    <source>
        <strain evidence="2">CGMCC 1.12408</strain>
    </source>
</reference>
<keyword evidence="2" id="KW-0946">Virion</keyword>
<dbReference type="InterPro" id="IPR011009">
    <property type="entry name" value="Kinase-like_dom_sf"/>
</dbReference>
<dbReference type="Gene3D" id="3.90.1200.10">
    <property type="match status" value="1"/>
</dbReference>
<dbReference type="Pfam" id="PF01636">
    <property type="entry name" value="APH"/>
    <property type="match status" value="1"/>
</dbReference>
<dbReference type="PANTHER" id="PTHR39179:SF1">
    <property type="entry name" value="SPORE COAT PROTEIN I"/>
    <property type="match status" value="1"/>
</dbReference>
<keyword evidence="2" id="KW-0167">Capsid protein</keyword>
<accession>A0A916RSN6</accession>
<dbReference type="GO" id="GO:0042601">
    <property type="term" value="C:endospore-forming forespore"/>
    <property type="evidence" value="ECO:0007669"/>
    <property type="project" value="TreeGrafter"/>
</dbReference>
<sequence length="319" mass="38602">MSKFLERDDHRINRLSSFLYWEGNLETKKVHPIKRNIYYIETTSGDAYVLKGHSNMNNVQQQWEFFNRIQSNHIVPFTKFPNGKKEITAGTKYSWTISPYISGRKLNYKSPVDRNRAVSTIKKFHYQASGIYVNHFIRKQLFFTRWDARQEKFLSTEEIFEKLGFMKLFQDMNILMKKYIHVVSSYDWKKEQLEAERKGCWVHGDVASHNYLLKNEQTYLIDFDLLHCTSQLYDVIQLGQRFLPNIDWDVNTLLQYNMVKEEEIERFLYSVFIPSDMVREWLHFLTKKRRITVHSYLEIMENEWIKRKEFLKESIKLIK</sequence>
<dbReference type="EMBL" id="BMEY01000004">
    <property type="protein sequence ID" value="GGA69291.1"/>
    <property type="molecule type" value="Genomic_DNA"/>
</dbReference>
<dbReference type="AlphaFoldDB" id="A0A916RSN6"/>
<dbReference type="Proteomes" id="UP000613512">
    <property type="component" value="Unassembled WGS sequence"/>
</dbReference>
<evidence type="ECO:0000313" key="3">
    <source>
        <dbReference type="Proteomes" id="UP000613512"/>
    </source>
</evidence>
<evidence type="ECO:0000259" key="1">
    <source>
        <dbReference type="Pfam" id="PF01636"/>
    </source>
</evidence>
<keyword evidence="3" id="KW-1185">Reference proteome</keyword>
<feature type="domain" description="Aminoglycoside phosphotransferase" evidence="1">
    <location>
        <begin position="187"/>
        <end position="239"/>
    </location>
</feature>
<name>A0A916RSN6_9BACI</name>
<dbReference type="PANTHER" id="PTHR39179">
    <property type="entry name" value="SPORE COAT PROTEIN I"/>
    <property type="match status" value="1"/>
</dbReference>